<keyword evidence="8" id="KW-0472">Membrane</keyword>
<evidence type="ECO:0000256" key="6">
    <source>
        <dbReference type="ARBA" id="ARBA00022729"/>
    </source>
</evidence>
<dbReference type="EMBL" id="LSMT01000044">
    <property type="protein sequence ID" value="PFX30835.1"/>
    <property type="molecule type" value="Genomic_DNA"/>
</dbReference>
<dbReference type="GO" id="GO:0034417">
    <property type="term" value="F:bisphosphoglycerate 3-phosphatase activity"/>
    <property type="evidence" value="ECO:0007669"/>
    <property type="project" value="UniProtKB-EC"/>
</dbReference>
<name>A0A2B4SR15_STYPI</name>
<evidence type="ECO:0000256" key="8">
    <source>
        <dbReference type="ARBA" id="ARBA00023136"/>
    </source>
</evidence>
<dbReference type="EC" id="3.1.3.80" evidence="3"/>
<protein>
    <recommendedName>
        <fullName evidence="5">Multiple inositol polyphosphate phosphatase 1</fullName>
        <ecNumber evidence="4">3.1.3.62</ecNumber>
        <ecNumber evidence="3">3.1.3.80</ecNumber>
    </recommendedName>
    <alternativeName>
        <fullName evidence="9">2,3-bisphosphoglycerate 3-phosphatase</fullName>
    </alternativeName>
</protein>
<comment type="similarity">
    <text evidence="2">Belongs to the histidine acid phosphatase family. MINPP1 subfamily.</text>
</comment>
<keyword evidence="6" id="KW-0732">Signal</keyword>
<dbReference type="Gene3D" id="3.40.50.1000">
    <property type="entry name" value="HAD superfamily/HAD-like"/>
    <property type="match status" value="1"/>
</dbReference>
<evidence type="ECO:0000256" key="13">
    <source>
        <dbReference type="ARBA" id="ARBA00043832"/>
    </source>
</evidence>
<comment type="catalytic activity">
    <reaction evidence="12">
        <text>1D-myo-inositol hexakisphosphate + H2O = 1D-myo-inositol 1,2,4,5,6-pentakisphosphate + phosphate</text>
        <dbReference type="Rhea" id="RHEA:16989"/>
        <dbReference type="ChEBI" id="CHEBI:15377"/>
        <dbReference type="ChEBI" id="CHEBI:43474"/>
        <dbReference type="ChEBI" id="CHEBI:57798"/>
        <dbReference type="ChEBI" id="CHEBI:58130"/>
        <dbReference type="EC" id="3.1.3.62"/>
    </reaction>
    <physiologicalReaction direction="left-to-right" evidence="12">
        <dbReference type="Rhea" id="RHEA:16990"/>
    </physiologicalReaction>
</comment>
<dbReference type="CDD" id="cd07061">
    <property type="entry name" value="HP_HAP_like"/>
    <property type="match status" value="1"/>
</dbReference>
<evidence type="ECO:0000256" key="4">
    <source>
        <dbReference type="ARBA" id="ARBA00013040"/>
    </source>
</evidence>
<dbReference type="InterPro" id="IPR000560">
    <property type="entry name" value="His_Pase_clade-2"/>
</dbReference>
<dbReference type="EC" id="3.1.3.62" evidence="4"/>
<evidence type="ECO:0000256" key="11">
    <source>
        <dbReference type="ARBA" id="ARBA00043671"/>
    </source>
</evidence>
<dbReference type="OrthoDB" id="269227at2759"/>
<dbReference type="PANTHER" id="PTHR20963:SF8">
    <property type="entry name" value="MULTIPLE INOSITOL POLYPHOSPHATE PHOSPHATASE 1"/>
    <property type="match status" value="1"/>
</dbReference>
<dbReference type="InterPro" id="IPR029033">
    <property type="entry name" value="His_PPase_superfam"/>
</dbReference>
<dbReference type="Pfam" id="PF00702">
    <property type="entry name" value="Hydrolase"/>
    <property type="match status" value="1"/>
</dbReference>
<dbReference type="InterPro" id="IPR036412">
    <property type="entry name" value="HAD-like_sf"/>
</dbReference>
<reference evidence="15" key="1">
    <citation type="journal article" date="2017" name="bioRxiv">
        <title>Comparative analysis of the genomes of Stylophora pistillata and Acropora digitifera provides evidence for extensive differences between species of corals.</title>
        <authorList>
            <person name="Voolstra C.R."/>
            <person name="Li Y."/>
            <person name="Liew Y.J."/>
            <person name="Baumgarten S."/>
            <person name="Zoccola D."/>
            <person name="Flot J.-F."/>
            <person name="Tambutte S."/>
            <person name="Allemand D."/>
            <person name="Aranda M."/>
        </authorList>
    </citation>
    <scope>NUCLEOTIDE SEQUENCE [LARGE SCALE GENOMIC DNA]</scope>
</reference>
<keyword evidence="7" id="KW-0378">Hydrolase</keyword>
<dbReference type="STRING" id="50429.A0A2B4SR15"/>
<dbReference type="PANTHER" id="PTHR20963">
    <property type="entry name" value="MULTIPLE INOSITOL POLYPHOSPHATE PHOSPHATASE-RELATED"/>
    <property type="match status" value="1"/>
</dbReference>
<dbReference type="GO" id="GO:0003993">
    <property type="term" value="F:acid phosphatase activity"/>
    <property type="evidence" value="ECO:0007669"/>
    <property type="project" value="TreeGrafter"/>
</dbReference>
<dbReference type="GO" id="GO:0016020">
    <property type="term" value="C:membrane"/>
    <property type="evidence" value="ECO:0007669"/>
    <property type="project" value="UniProtKB-SubCell"/>
</dbReference>
<gene>
    <name evidence="14" type="primary">Minpp1</name>
    <name evidence="14" type="ORF">AWC38_SpisGene4351</name>
</gene>
<comment type="subcellular location">
    <subcellularLocation>
        <location evidence="1">Membrane</location>
    </subcellularLocation>
</comment>
<comment type="catalytic activity">
    <reaction evidence="13">
        <text>(2R)-2,3-bisphosphoglycerate + H2O = (2R)-2-phosphoglycerate + phosphate</text>
        <dbReference type="Rhea" id="RHEA:27381"/>
        <dbReference type="ChEBI" id="CHEBI:15377"/>
        <dbReference type="ChEBI" id="CHEBI:43474"/>
        <dbReference type="ChEBI" id="CHEBI:58248"/>
        <dbReference type="ChEBI" id="CHEBI:58289"/>
        <dbReference type="EC" id="3.1.3.80"/>
    </reaction>
    <physiologicalReaction direction="left-to-right" evidence="13">
        <dbReference type="Rhea" id="RHEA:27382"/>
    </physiologicalReaction>
</comment>
<comment type="catalytic activity">
    <reaction evidence="10">
        <text>1D-myo-inositol 1,2,5,6-tetrakisphosphate + H2O = 1D-myo-inositol 1,2,6-trisphosphate + phosphate</text>
        <dbReference type="Rhea" id="RHEA:77119"/>
        <dbReference type="ChEBI" id="CHEBI:15377"/>
        <dbReference type="ChEBI" id="CHEBI:43474"/>
        <dbReference type="ChEBI" id="CHEBI:195535"/>
        <dbReference type="ChEBI" id="CHEBI:195537"/>
        <dbReference type="EC" id="3.1.3.62"/>
    </reaction>
    <physiologicalReaction direction="left-to-right" evidence="10">
        <dbReference type="Rhea" id="RHEA:77120"/>
    </physiologicalReaction>
</comment>
<organism evidence="14 15">
    <name type="scientific">Stylophora pistillata</name>
    <name type="common">Smooth cauliflower coral</name>
    <dbReference type="NCBI Taxonomy" id="50429"/>
    <lineage>
        <taxon>Eukaryota</taxon>
        <taxon>Metazoa</taxon>
        <taxon>Cnidaria</taxon>
        <taxon>Anthozoa</taxon>
        <taxon>Hexacorallia</taxon>
        <taxon>Scleractinia</taxon>
        <taxon>Astrocoeniina</taxon>
        <taxon>Pocilloporidae</taxon>
        <taxon>Stylophora</taxon>
    </lineage>
</organism>
<dbReference type="GO" id="GO:0052745">
    <property type="term" value="F:inositol phosphate phosphatase activity"/>
    <property type="evidence" value="ECO:0007669"/>
    <property type="project" value="TreeGrafter"/>
</dbReference>
<keyword evidence="15" id="KW-1185">Reference proteome</keyword>
<dbReference type="SFLD" id="SFLDG01129">
    <property type="entry name" value="C1.5:_HAD__Beta-PGM__Phosphata"/>
    <property type="match status" value="1"/>
</dbReference>
<dbReference type="Gene3D" id="3.40.50.1240">
    <property type="entry name" value="Phosphoglycerate mutase-like"/>
    <property type="match status" value="1"/>
</dbReference>
<evidence type="ECO:0000256" key="5">
    <source>
        <dbReference type="ARBA" id="ARBA00018097"/>
    </source>
</evidence>
<evidence type="ECO:0000256" key="1">
    <source>
        <dbReference type="ARBA" id="ARBA00004370"/>
    </source>
</evidence>
<proteinExistence type="inferred from homology"/>
<evidence type="ECO:0000313" key="15">
    <source>
        <dbReference type="Proteomes" id="UP000225706"/>
    </source>
</evidence>
<comment type="catalytic activity">
    <reaction evidence="11">
        <text>1D-myo-inositol 1,2,4,5,6-pentakisphosphate + H2O = 1D-myo-inositol 1,2,5,6-tetrakisphosphate + phosphate</text>
        <dbReference type="Rhea" id="RHEA:77115"/>
        <dbReference type="ChEBI" id="CHEBI:15377"/>
        <dbReference type="ChEBI" id="CHEBI:43474"/>
        <dbReference type="ChEBI" id="CHEBI:57798"/>
        <dbReference type="ChEBI" id="CHEBI:195535"/>
        <dbReference type="EC" id="3.1.3.62"/>
    </reaction>
    <physiologicalReaction direction="left-to-right" evidence="11">
        <dbReference type="Rhea" id="RHEA:77116"/>
    </physiologicalReaction>
</comment>
<evidence type="ECO:0000256" key="12">
    <source>
        <dbReference type="ARBA" id="ARBA00043691"/>
    </source>
</evidence>
<comment type="caution">
    <text evidence="14">The sequence shown here is derived from an EMBL/GenBank/DDBJ whole genome shotgun (WGS) entry which is preliminary data.</text>
</comment>
<evidence type="ECO:0000313" key="14">
    <source>
        <dbReference type="EMBL" id="PFX30835.1"/>
    </source>
</evidence>
<sequence length="689" mass="76312">MVIRHGSRYPGSSRIKNAKRLLENINRFFPNNSTFHYKGLSLPWSFPPDVLNSASKEMSELGTEEMYSIAKRFLSKFRGILKHSYSNTNYSFIATDKLRSSQSAIAFAQGLFEGKGHLGSVKFSPVAVKFSGSYNHDTVLRIFEACPRWQKITASKRSQSEHRKFMNGPEMRKVVRKITRRLRLSGKYSLRPEDVVEIFLMCAFGVQTDSADSSWCSVFKDEEFKVLEYLNDLKLYWDRSYGRKINYKMACPLFAEITDSFERFLKKGKPHGIFRFAHTGTVIPLLTMLGLYNDSVPPRADNFNEQANRAFRISDVVPMSANVAFVFYNCVSALAVWNERLGFGLDKEGRVVLVSQPFQRSADGYDYNKLYGPPAAAEQTIRTSAVKKAFTDKDLWNQGPRKTGNAPWARPQLPRHSGCSAAGFSSLAGDGQSSGSSFPDSMDPSLVIFDKDGTLIDVNTVWIPWMESHVRELEEATGLDLADKMYKEVGYCPKNCTYSDGGLLAHATVAEIRQAFVTVLVKSGIDRATAQRLVSNCCKDFDSGGHDTLEPLGDLPAIFETLRAKGVKTAICTTDSREGTLSALDRLGLMSMIDKIVCGDDTDTKPKPHPETALGICEELNVCPTQTVIIGDTVADTTMGRSAGLGLTIGVLSGAGNQKFLEEEADIVLNNVDELLNTLYPSDSSSSSS</sequence>
<dbReference type="InterPro" id="IPR023214">
    <property type="entry name" value="HAD_sf"/>
</dbReference>
<dbReference type="SFLD" id="SFLDS00003">
    <property type="entry name" value="Haloacid_Dehalogenase"/>
    <property type="match status" value="1"/>
</dbReference>
<evidence type="ECO:0000256" key="2">
    <source>
        <dbReference type="ARBA" id="ARBA00008422"/>
    </source>
</evidence>
<evidence type="ECO:0000256" key="9">
    <source>
        <dbReference type="ARBA" id="ARBA00031642"/>
    </source>
</evidence>
<dbReference type="Proteomes" id="UP000225706">
    <property type="component" value="Unassembled WGS sequence"/>
</dbReference>
<dbReference type="Pfam" id="PF00328">
    <property type="entry name" value="His_Phos_2"/>
    <property type="match status" value="1"/>
</dbReference>
<accession>A0A2B4SR15</accession>
<evidence type="ECO:0000256" key="10">
    <source>
        <dbReference type="ARBA" id="ARBA00043668"/>
    </source>
</evidence>
<dbReference type="SUPFAM" id="SSF56784">
    <property type="entry name" value="HAD-like"/>
    <property type="match status" value="1"/>
</dbReference>
<dbReference type="AlphaFoldDB" id="A0A2B4SR15"/>
<evidence type="ECO:0000256" key="7">
    <source>
        <dbReference type="ARBA" id="ARBA00022801"/>
    </source>
</evidence>
<dbReference type="SUPFAM" id="SSF53254">
    <property type="entry name" value="Phosphoglycerate mutase-like"/>
    <property type="match status" value="1"/>
</dbReference>
<evidence type="ECO:0000256" key="3">
    <source>
        <dbReference type="ARBA" id="ARBA00012976"/>
    </source>
</evidence>